<evidence type="ECO:0000313" key="2">
    <source>
        <dbReference type="Proteomes" id="UP000074561"/>
    </source>
</evidence>
<protein>
    <submittedName>
        <fullName evidence="1">Uncharacterized protein</fullName>
    </submittedName>
</protein>
<gene>
    <name evidence="1" type="ORF">CPter91_1655</name>
</gene>
<dbReference type="EMBL" id="CP013234">
    <property type="protein sequence ID" value="AMP04031.1"/>
    <property type="molecule type" value="Genomic_DNA"/>
</dbReference>
<proteinExistence type="predicted"/>
<dbReference type="Proteomes" id="UP000074561">
    <property type="component" value="Chromosome"/>
</dbReference>
<dbReference type="AlphaFoldDB" id="A0A127Q1W8"/>
<dbReference type="PATRIC" id="fig|279113.9.peg.1647"/>
<dbReference type="KEGG" id="cpra:CPter91_1655"/>
<sequence length="44" mass="5154">MQRLIYIVGRLHRRGSSAVVLQKTTSVHQHSVLQFADREHDARR</sequence>
<accession>A0A127Q1W8</accession>
<name>A0A127Q1W8_9BURK</name>
<reference evidence="1 2" key="1">
    <citation type="submission" date="2015-11" db="EMBL/GenBank/DDBJ databases">
        <title>Exploring the genomic traits of fungus-feeding bacterial genus Collimonas.</title>
        <authorList>
            <person name="Song C."/>
            <person name="Schmidt R."/>
            <person name="de Jager V."/>
            <person name="Krzyzanowska D."/>
            <person name="Jongedijk E."/>
            <person name="Cankar K."/>
            <person name="Beekwilder J."/>
            <person name="van Veen A."/>
            <person name="de Boer W."/>
            <person name="van Veen J.A."/>
            <person name="Garbeva P."/>
        </authorList>
    </citation>
    <scope>NUCLEOTIDE SEQUENCE [LARGE SCALE GENOMIC DNA]</scope>
    <source>
        <strain evidence="1 2">Ter91</strain>
    </source>
</reference>
<organism evidence="1 2">
    <name type="scientific">Collimonas pratensis</name>
    <dbReference type="NCBI Taxonomy" id="279113"/>
    <lineage>
        <taxon>Bacteria</taxon>
        <taxon>Pseudomonadati</taxon>
        <taxon>Pseudomonadota</taxon>
        <taxon>Betaproteobacteria</taxon>
        <taxon>Burkholderiales</taxon>
        <taxon>Oxalobacteraceae</taxon>
        <taxon>Collimonas</taxon>
    </lineage>
</organism>
<evidence type="ECO:0000313" key="1">
    <source>
        <dbReference type="EMBL" id="AMP04031.1"/>
    </source>
</evidence>